<dbReference type="Gene3D" id="2.60.40.10">
    <property type="entry name" value="Immunoglobulins"/>
    <property type="match status" value="1"/>
</dbReference>
<dbReference type="PANTHER" id="PTHR37833:SF1">
    <property type="entry name" value="SIGNAL PEPTIDE PROTEIN"/>
    <property type="match status" value="1"/>
</dbReference>
<evidence type="ECO:0008006" key="4">
    <source>
        <dbReference type="Google" id="ProtNLM"/>
    </source>
</evidence>
<accession>A0ABX0X6B8</accession>
<dbReference type="Pfam" id="PF07610">
    <property type="entry name" value="DUF1573"/>
    <property type="match status" value="1"/>
</dbReference>
<comment type="caution">
    <text evidence="2">The sequence shown here is derived from an EMBL/GenBank/DDBJ whole genome shotgun (WGS) entry which is preliminary data.</text>
</comment>
<reference evidence="2 3" key="1">
    <citation type="submission" date="2020-03" db="EMBL/GenBank/DDBJ databases">
        <title>Genomic Encyclopedia of Type Strains, Phase IV (KMG-IV): sequencing the most valuable type-strain genomes for metagenomic binning, comparative biology and taxonomic classification.</title>
        <authorList>
            <person name="Goeker M."/>
        </authorList>
    </citation>
    <scope>NUCLEOTIDE SEQUENCE [LARGE SCALE GENOMIC DNA]</scope>
    <source>
        <strain evidence="2 3">DSM 105096</strain>
    </source>
</reference>
<dbReference type="InterPro" id="IPR013783">
    <property type="entry name" value="Ig-like_fold"/>
</dbReference>
<dbReference type="Proteomes" id="UP000770785">
    <property type="component" value="Unassembled WGS sequence"/>
</dbReference>
<organism evidence="2 3">
    <name type="scientific">Neolewinella antarctica</name>
    <dbReference type="NCBI Taxonomy" id="442734"/>
    <lineage>
        <taxon>Bacteria</taxon>
        <taxon>Pseudomonadati</taxon>
        <taxon>Bacteroidota</taxon>
        <taxon>Saprospiria</taxon>
        <taxon>Saprospirales</taxon>
        <taxon>Lewinellaceae</taxon>
        <taxon>Neolewinella</taxon>
    </lineage>
</organism>
<dbReference type="InterPro" id="IPR011467">
    <property type="entry name" value="DUF1573"/>
</dbReference>
<protein>
    <recommendedName>
        <fullName evidence="4">DUF1573 domain-containing protein</fullName>
    </recommendedName>
</protein>
<dbReference type="PANTHER" id="PTHR37833">
    <property type="entry name" value="LIPOPROTEIN-RELATED"/>
    <property type="match status" value="1"/>
</dbReference>
<sequence length="168" mass="17455">MFKSSLSLFAATIMAFSFSSCQTGNDEVTDAARTTIQTQAPATNAAAVNNVAVPTGPITTVAFKDEGIFDFGTVTEGQVVTHTFSFTNTGTEPLIISDAKGSCGCTVPSKPTAPIAPGDSGEITVQFNSKNKSARRDQKVTVIANTNPAQTFLHLTGNVNPDPNAPAQ</sequence>
<proteinExistence type="predicted"/>
<keyword evidence="3" id="KW-1185">Reference proteome</keyword>
<feature type="signal peptide" evidence="1">
    <location>
        <begin position="1"/>
        <end position="19"/>
    </location>
</feature>
<evidence type="ECO:0000313" key="3">
    <source>
        <dbReference type="Proteomes" id="UP000770785"/>
    </source>
</evidence>
<keyword evidence="1" id="KW-0732">Signal</keyword>
<evidence type="ECO:0000256" key="1">
    <source>
        <dbReference type="SAM" id="SignalP"/>
    </source>
</evidence>
<feature type="chain" id="PRO_5045500164" description="DUF1573 domain-containing protein" evidence="1">
    <location>
        <begin position="20"/>
        <end position="168"/>
    </location>
</feature>
<dbReference type="PROSITE" id="PS51257">
    <property type="entry name" value="PROKAR_LIPOPROTEIN"/>
    <property type="match status" value="1"/>
</dbReference>
<name>A0ABX0X6B8_9BACT</name>
<gene>
    <name evidence="2" type="ORF">GGR27_000163</name>
</gene>
<dbReference type="EMBL" id="JAATJH010000001">
    <property type="protein sequence ID" value="NJC24682.1"/>
    <property type="molecule type" value="Genomic_DNA"/>
</dbReference>
<evidence type="ECO:0000313" key="2">
    <source>
        <dbReference type="EMBL" id="NJC24682.1"/>
    </source>
</evidence>
<dbReference type="RefSeq" id="WP_168035499.1">
    <property type="nucleotide sequence ID" value="NZ_JAATJH010000001.1"/>
</dbReference>